<sequence length="151" mass="17018">MVLGSDLDCNDHRWNGLRCGGLELVLAKRGEDQQNENVNRFEQEAARAILRNHGVVESDVWAPTNGPWCAYGRNECSDTLWLCPSEELRDATDMMLQPHPTMAVVPIVMVTNSSQLSAFMLRAANSIDDDALYELYARLYRLTPGTIRYEA</sequence>
<comment type="caution">
    <text evidence="1">The sequence shown here is derived from an EMBL/GenBank/DDBJ whole genome shotgun (WGS) entry which is preliminary data.</text>
</comment>
<name>A0A0F9A6C6_9ZZZZ</name>
<gene>
    <name evidence="1" type="ORF">LCGC14_2886960</name>
</gene>
<evidence type="ECO:0000313" key="1">
    <source>
        <dbReference type="EMBL" id="KKK74119.1"/>
    </source>
</evidence>
<protein>
    <submittedName>
        <fullName evidence="1">Uncharacterized protein</fullName>
    </submittedName>
</protein>
<dbReference type="EMBL" id="LAZR01056472">
    <property type="protein sequence ID" value="KKK74119.1"/>
    <property type="molecule type" value="Genomic_DNA"/>
</dbReference>
<reference evidence="1" key="1">
    <citation type="journal article" date="2015" name="Nature">
        <title>Complex archaea that bridge the gap between prokaryotes and eukaryotes.</title>
        <authorList>
            <person name="Spang A."/>
            <person name="Saw J.H."/>
            <person name="Jorgensen S.L."/>
            <person name="Zaremba-Niedzwiedzka K."/>
            <person name="Martijn J."/>
            <person name="Lind A.E."/>
            <person name="van Eijk R."/>
            <person name="Schleper C."/>
            <person name="Guy L."/>
            <person name="Ettema T.J."/>
        </authorList>
    </citation>
    <scope>NUCLEOTIDE SEQUENCE</scope>
</reference>
<dbReference type="AlphaFoldDB" id="A0A0F9A6C6"/>
<proteinExistence type="predicted"/>
<organism evidence="1">
    <name type="scientific">marine sediment metagenome</name>
    <dbReference type="NCBI Taxonomy" id="412755"/>
    <lineage>
        <taxon>unclassified sequences</taxon>
        <taxon>metagenomes</taxon>
        <taxon>ecological metagenomes</taxon>
    </lineage>
</organism>
<accession>A0A0F9A6C6</accession>